<proteinExistence type="predicted"/>
<dbReference type="AlphaFoldDB" id="A0A2N7IIX7"/>
<sequence>MAWHDAFNMSQEFFWDIYVSVQKGISVYSVKARSLKQNEIVLNQICFKQ</sequence>
<comment type="caution">
    <text evidence="1">The sequence shown here is derived from an EMBL/GenBank/DDBJ whole genome shotgun (WGS) entry which is preliminary data.</text>
</comment>
<evidence type="ECO:0000313" key="2">
    <source>
        <dbReference type="Proteomes" id="UP000235746"/>
    </source>
</evidence>
<gene>
    <name evidence="1" type="ORF">BCT74_20050</name>
</gene>
<keyword evidence="1" id="KW-0489">Methyltransferase</keyword>
<evidence type="ECO:0000313" key="1">
    <source>
        <dbReference type="EMBL" id="PML57553.1"/>
    </source>
</evidence>
<name>A0A2N7IIX7_9VIBR</name>
<protein>
    <submittedName>
        <fullName evidence="1">Methyltransferase</fullName>
    </submittedName>
</protein>
<dbReference type="Proteomes" id="UP000235746">
    <property type="component" value="Unassembled WGS sequence"/>
</dbReference>
<dbReference type="GO" id="GO:0008168">
    <property type="term" value="F:methyltransferase activity"/>
    <property type="evidence" value="ECO:0007669"/>
    <property type="project" value="UniProtKB-KW"/>
</dbReference>
<dbReference type="EMBL" id="MCYL01000011">
    <property type="protein sequence ID" value="PML57553.1"/>
    <property type="molecule type" value="Genomic_DNA"/>
</dbReference>
<accession>A0A2N7IIX7</accession>
<keyword evidence="1" id="KW-0808">Transferase</keyword>
<organism evidence="1 2">
    <name type="scientific">Vibrio lentus</name>
    <dbReference type="NCBI Taxonomy" id="136468"/>
    <lineage>
        <taxon>Bacteria</taxon>
        <taxon>Pseudomonadati</taxon>
        <taxon>Pseudomonadota</taxon>
        <taxon>Gammaproteobacteria</taxon>
        <taxon>Vibrionales</taxon>
        <taxon>Vibrionaceae</taxon>
        <taxon>Vibrio</taxon>
    </lineage>
</organism>
<reference evidence="2" key="1">
    <citation type="submission" date="2016-07" db="EMBL/GenBank/DDBJ databases">
        <title>Nontailed viruses are major unrecognized killers of bacteria in the ocean.</title>
        <authorList>
            <person name="Kauffman K."/>
            <person name="Hussain F."/>
            <person name="Yang J."/>
            <person name="Arevalo P."/>
            <person name="Brown J."/>
            <person name="Cutler M."/>
            <person name="Kelly L."/>
            <person name="Polz M.F."/>
        </authorList>
    </citation>
    <scope>NUCLEOTIDE SEQUENCE [LARGE SCALE GENOMIC DNA]</scope>
    <source>
        <strain evidence="2">10N.261.51.B8</strain>
    </source>
</reference>
<dbReference type="GO" id="GO:0032259">
    <property type="term" value="P:methylation"/>
    <property type="evidence" value="ECO:0007669"/>
    <property type="project" value="UniProtKB-KW"/>
</dbReference>